<dbReference type="InterPro" id="IPR006179">
    <property type="entry name" value="5_nucleotidase/apyrase"/>
</dbReference>
<keyword evidence="7" id="KW-1185">Reference proteome</keyword>
<dbReference type="Pfam" id="PF00149">
    <property type="entry name" value="Metallophos"/>
    <property type="match status" value="2"/>
</dbReference>
<dbReference type="InterPro" id="IPR004843">
    <property type="entry name" value="Calcineurin-like_PHP"/>
</dbReference>
<gene>
    <name evidence="6" type="ORF">HKW67_02605</name>
</gene>
<evidence type="ECO:0000313" key="7">
    <source>
        <dbReference type="Proteomes" id="UP000500938"/>
    </source>
</evidence>
<dbReference type="Proteomes" id="UP000500938">
    <property type="component" value="Chromosome"/>
</dbReference>
<keyword evidence="2 3" id="KW-0732">Signal</keyword>
<name>A0A6M4IKU0_9BACT</name>
<comment type="similarity">
    <text evidence="1">Belongs to the 5'-nucleotidase family.</text>
</comment>
<feature type="domain" description="Calcineurin-like phosphoesterase" evidence="4">
    <location>
        <begin position="592"/>
        <end position="815"/>
    </location>
</feature>
<dbReference type="PROSITE" id="PS00786">
    <property type="entry name" value="5_NUCLEOTIDASE_2"/>
    <property type="match status" value="1"/>
</dbReference>
<dbReference type="Pfam" id="PF02872">
    <property type="entry name" value="5_nucleotid_C"/>
    <property type="match status" value="2"/>
</dbReference>
<feature type="domain" description="5'-Nucleotidase C-terminal" evidence="5">
    <location>
        <begin position="894"/>
        <end position="1029"/>
    </location>
</feature>
<evidence type="ECO:0000259" key="4">
    <source>
        <dbReference type="Pfam" id="PF00149"/>
    </source>
</evidence>
<evidence type="ECO:0000256" key="2">
    <source>
        <dbReference type="ARBA" id="ARBA00022729"/>
    </source>
</evidence>
<dbReference type="PANTHER" id="PTHR11575:SF6">
    <property type="entry name" value="2',3'-CYCLIC-NUCLEOTIDE 2'-PHOSPHODIESTERASE_3'-NUCLEOTIDASE"/>
    <property type="match status" value="1"/>
</dbReference>
<dbReference type="InterPro" id="IPR008334">
    <property type="entry name" value="5'-Nucleotdase_C"/>
</dbReference>
<dbReference type="InterPro" id="IPR029052">
    <property type="entry name" value="Metallo-depent_PP-like"/>
</dbReference>
<dbReference type="SUPFAM" id="SSF55816">
    <property type="entry name" value="5'-nucleotidase (syn. UDP-sugar hydrolase), C-terminal domain"/>
    <property type="match status" value="2"/>
</dbReference>
<feature type="chain" id="PRO_5026940229" description="Bifunctional metallophosphatase/5'-nucleotidase" evidence="3">
    <location>
        <begin position="24"/>
        <end position="1073"/>
    </location>
</feature>
<dbReference type="GO" id="GO:0009166">
    <property type="term" value="P:nucleotide catabolic process"/>
    <property type="evidence" value="ECO:0007669"/>
    <property type="project" value="InterPro"/>
</dbReference>
<dbReference type="KEGG" id="ggr:HKW67_02605"/>
<sequence length="1073" mass="113340">MGRLPSLFTAAVLTLAAAAPLRAQSGRFDLVIAATTDVHGRLRGWDYYANAPDPARTLAGAATIVDSVRTANPGRVLLVDGGDILSGNPLLYVAAKVAPPPVHPVIAAMNVMRYDAAVIGNHEFNYGVPALRAAISKAAFPFVAANVRDAQGRPFVAPYTLIDRRGVRIAVIGGTTPGSMLWDRDNLREAGLTVTDIVSSVRTAVAEVRQRKADVVVVLLHSGLDGAASYDTAATGIASENVAARVPREIDGINLVVYGHSHAELVDSTINGALLVQPRNWAASVALATLTLEKIKGKWAVVKHRGQSVKVAGHGESPAVLAASAATHKATVAWVTTPVGRTAVKWRADSARVVDAPITDLINEVMRRESGAELAATAAFSLDATLDTGAVTQAALSRLYPYENTLRAVRITGAQLRAFLEQSALYYRTLAPDGTAPAGGLVDPKIPGFNFDVVSGVDYVIDVSKPAGSRITTLTRNGRAVQPSDSFTMALNNYRQSGGGGYAMLASAPVVFQKDTDIRSLIIDAVTKAGTLDPAKYATVNWRLEPAAARAIAYREQNRGRAGEAAGGAPAAIPPAATAVALAAAPQGRTLRVISMSDFHGALSNRPDDRGRSQGGAVALSAAIEKAQRECTGQCQSVVVDAGDLFSGAAASDWDAGKPTVAVFNRLHVAAGAIGNHDFDFGQDTLRMRMRELKYGLLGANVRGPDGRPLPWLRADTVVVRGGVRIGIIGTAGEHTATSTKVRNVRQLKFLDPAPIISERVRALRAGGAQVVIALAHDGARCDRDKPDACTGGGISIIDKLTDKPDLFVMGHAHWNVALRRRDMPVVETSSNGRAIAVVDIPLDGSQAKAEIRTVSGEERAGADPIIDSIVTAANAKVQVRIDRRVATIAEAFVRNSDQYPLGNIVADAARVKGNADFGAWNNGGIRTDIPAGPISFGGVYQISPFGNVLVRVRMRGRDLVANAERWVWNGRPNTHVSGLTIEYDPAKPQGQRVLRVLGANGAPLDPDRIYALVVNDFMIDDAEGTMLARTISVEILAVRDVDMLASYLEQLPQPVRGDTTVRIRAVGAGAAK</sequence>
<evidence type="ECO:0000256" key="3">
    <source>
        <dbReference type="SAM" id="SignalP"/>
    </source>
</evidence>
<evidence type="ECO:0000259" key="5">
    <source>
        <dbReference type="Pfam" id="PF02872"/>
    </source>
</evidence>
<dbReference type="GO" id="GO:0016788">
    <property type="term" value="F:hydrolase activity, acting on ester bonds"/>
    <property type="evidence" value="ECO:0007669"/>
    <property type="project" value="InterPro"/>
</dbReference>
<dbReference type="Gene3D" id="3.90.780.10">
    <property type="entry name" value="5'-Nucleotidase, C-terminal domain"/>
    <property type="match status" value="2"/>
</dbReference>
<dbReference type="RefSeq" id="WP_171223915.1">
    <property type="nucleotide sequence ID" value="NZ_CP053085.1"/>
</dbReference>
<dbReference type="PRINTS" id="PR01607">
    <property type="entry name" value="APYRASEFAMLY"/>
</dbReference>
<reference evidence="6 7" key="1">
    <citation type="submission" date="2020-05" db="EMBL/GenBank/DDBJ databases">
        <title>Complete genome sequence of Gemmatimonas greenlandica TET16.</title>
        <authorList>
            <person name="Zeng Y."/>
        </authorList>
    </citation>
    <scope>NUCLEOTIDE SEQUENCE [LARGE SCALE GENOMIC DNA]</scope>
    <source>
        <strain evidence="6 7">TET16</strain>
    </source>
</reference>
<evidence type="ECO:0008006" key="8">
    <source>
        <dbReference type="Google" id="ProtNLM"/>
    </source>
</evidence>
<evidence type="ECO:0000256" key="1">
    <source>
        <dbReference type="ARBA" id="ARBA00006654"/>
    </source>
</evidence>
<dbReference type="GO" id="GO:0030288">
    <property type="term" value="C:outer membrane-bounded periplasmic space"/>
    <property type="evidence" value="ECO:0007669"/>
    <property type="project" value="TreeGrafter"/>
</dbReference>
<organism evidence="6 7">
    <name type="scientific">Gemmatimonas groenlandica</name>
    <dbReference type="NCBI Taxonomy" id="2732249"/>
    <lineage>
        <taxon>Bacteria</taxon>
        <taxon>Pseudomonadati</taxon>
        <taxon>Gemmatimonadota</taxon>
        <taxon>Gemmatimonadia</taxon>
        <taxon>Gemmatimonadales</taxon>
        <taxon>Gemmatimonadaceae</taxon>
        <taxon>Gemmatimonas</taxon>
    </lineage>
</organism>
<feature type="domain" description="Calcineurin-like phosphoesterase" evidence="4">
    <location>
        <begin position="31"/>
        <end position="263"/>
    </location>
</feature>
<accession>A0A6M4IKU0</accession>
<dbReference type="AlphaFoldDB" id="A0A6M4IKU0"/>
<protein>
    <recommendedName>
        <fullName evidence="8">Bifunctional metallophosphatase/5'-nucleotidase</fullName>
    </recommendedName>
</protein>
<dbReference type="InterPro" id="IPR036907">
    <property type="entry name" value="5'-Nucleotdase_C_sf"/>
</dbReference>
<dbReference type="EMBL" id="CP053085">
    <property type="protein sequence ID" value="QJR34489.1"/>
    <property type="molecule type" value="Genomic_DNA"/>
</dbReference>
<feature type="signal peptide" evidence="3">
    <location>
        <begin position="1"/>
        <end position="23"/>
    </location>
</feature>
<dbReference type="GO" id="GO:0046872">
    <property type="term" value="F:metal ion binding"/>
    <property type="evidence" value="ECO:0007669"/>
    <property type="project" value="InterPro"/>
</dbReference>
<dbReference type="GO" id="GO:0000166">
    <property type="term" value="F:nucleotide binding"/>
    <property type="evidence" value="ECO:0007669"/>
    <property type="project" value="InterPro"/>
</dbReference>
<proteinExistence type="inferred from homology"/>
<evidence type="ECO:0000313" key="6">
    <source>
        <dbReference type="EMBL" id="QJR34489.1"/>
    </source>
</evidence>
<dbReference type="InterPro" id="IPR006146">
    <property type="entry name" value="5'-Nucleotdase_CS"/>
</dbReference>
<feature type="domain" description="5'-Nucleotidase C-terminal" evidence="5">
    <location>
        <begin position="339"/>
        <end position="506"/>
    </location>
</feature>
<dbReference type="Gene3D" id="3.60.21.10">
    <property type="match status" value="2"/>
</dbReference>
<dbReference type="PANTHER" id="PTHR11575">
    <property type="entry name" value="5'-NUCLEOTIDASE-RELATED"/>
    <property type="match status" value="1"/>
</dbReference>
<dbReference type="SUPFAM" id="SSF56300">
    <property type="entry name" value="Metallo-dependent phosphatases"/>
    <property type="match status" value="2"/>
</dbReference>